<dbReference type="EMBL" id="SRLO01000710">
    <property type="protein sequence ID" value="TNN48105.1"/>
    <property type="molecule type" value="Genomic_DNA"/>
</dbReference>
<keyword evidence="2" id="KW-1185">Reference proteome</keyword>
<dbReference type="Proteomes" id="UP000314294">
    <property type="component" value="Unassembled WGS sequence"/>
</dbReference>
<dbReference type="AlphaFoldDB" id="A0A4Z2G4U2"/>
<evidence type="ECO:0000313" key="2">
    <source>
        <dbReference type="Proteomes" id="UP000314294"/>
    </source>
</evidence>
<proteinExistence type="predicted"/>
<comment type="caution">
    <text evidence="1">The sequence shown here is derived from an EMBL/GenBank/DDBJ whole genome shotgun (WGS) entry which is preliminary data.</text>
</comment>
<evidence type="ECO:0000313" key="1">
    <source>
        <dbReference type="EMBL" id="TNN48105.1"/>
    </source>
</evidence>
<accession>A0A4Z2G4U2</accession>
<name>A0A4Z2G4U2_9TELE</name>
<sequence length="156" mass="17662">MPSESTGVAGRWWSSGLRWQKSGWGSKGLWELERERECRALLEKGLWWQFICIGVMIRPPRDFLLRTTRLISPSPLSTALITCFLSLLIPQSIRQITHGSVPLSSQAQSRRHLATSASCTASFSSWETASYCFLRMSISLSARSMSRVAESCFWRS</sequence>
<reference evidence="1 2" key="1">
    <citation type="submission" date="2019-03" db="EMBL/GenBank/DDBJ databases">
        <title>First draft genome of Liparis tanakae, snailfish: a comprehensive survey of snailfish specific genes.</title>
        <authorList>
            <person name="Kim W."/>
            <person name="Song I."/>
            <person name="Jeong J.-H."/>
            <person name="Kim D."/>
            <person name="Kim S."/>
            <person name="Ryu S."/>
            <person name="Song J.Y."/>
            <person name="Lee S.K."/>
        </authorList>
    </citation>
    <scope>NUCLEOTIDE SEQUENCE [LARGE SCALE GENOMIC DNA]</scope>
    <source>
        <tissue evidence="1">Muscle</tissue>
    </source>
</reference>
<protein>
    <submittedName>
        <fullName evidence="1">Uncharacterized protein</fullName>
    </submittedName>
</protein>
<organism evidence="1 2">
    <name type="scientific">Liparis tanakae</name>
    <name type="common">Tanaka's snailfish</name>
    <dbReference type="NCBI Taxonomy" id="230148"/>
    <lineage>
        <taxon>Eukaryota</taxon>
        <taxon>Metazoa</taxon>
        <taxon>Chordata</taxon>
        <taxon>Craniata</taxon>
        <taxon>Vertebrata</taxon>
        <taxon>Euteleostomi</taxon>
        <taxon>Actinopterygii</taxon>
        <taxon>Neopterygii</taxon>
        <taxon>Teleostei</taxon>
        <taxon>Neoteleostei</taxon>
        <taxon>Acanthomorphata</taxon>
        <taxon>Eupercaria</taxon>
        <taxon>Perciformes</taxon>
        <taxon>Cottioidei</taxon>
        <taxon>Cottales</taxon>
        <taxon>Liparidae</taxon>
        <taxon>Liparis</taxon>
    </lineage>
</organism>
<gene>
    <name evidence="1" type="ORF">EYF80_041676</name>
</gene>